<evidence type="ECO:0000313" key="2">
    <source>
        <dbReference type="Proteomes" id="UP000466730"/>
    </source>
</evidence>
<sequence>MILTALASLYERMAEKGEAPKRGYSSERIGGEVVIDRQGHLVAINPKFVADGNRLVAAKMDVPFPPPNRRGKKIVPGFLWDPVPYALGASLSAEKEFSLTADHATEKHASFCAFHREMLVGLDDEGARALLAFLDQWQPDSLASQSSVEDILTAKVVFRLEGDTRSNGQNRYLHERPKLVSAWLGQLSEESEGHDQVCLVTGKAAPIARLHPSISGLGKNAQSSGAYLVSFNIGSKDIRGASSSYGKTQGDNAPVSEEAAFAYGSALNALLARSGSGPGRRALRLGDTTTVFWAETPTRTDDEAAEDLMAGLLDPPSDEETEGEAADKLRITLEALAKGAEPDDPRFHPATRVYMLGLAPNAARLSVRFWQPGTLGEFARNVLRFHDDLAINPPASKHRPAAWALLYETALQHKAENIPPLLGGALMRSVLGGLPYPRLLLAAVIGRIRADGIVNGPRAAICKAYLTRNLKEDIPVSLDPDNPDPAYRLGRLFAVLESIQQAALPGLNATIRDRYFAAASATPARVFPLLVKTATHHLANLRKGDKGGLAHWFDEQMGEIMSGLASDLAGSLTLEDQGRFVVGYYHQKYTKKATSEAEQPIVEEAE</sequence>
<dbReference type="CDD" id="cd09757">
    <property type="entry name" value="Cas8c_I-C"/>
    <property type="match status" value="1"/>
</dbReference>
<organism evidence="1 2">
    <name type="scientific">Rhodovulum strictum</name>
    <dbReference type="NCBI Taxonomy" id="58314"/>
    <lineage>
        <taxon>Bacteria</taxon>
        <taxon>Pseudomonadati</taxon>
        <taxon>Pseudomonadota</taxon>
        <taxon>Alphaproteobacteria</taxon>
        <taxon>Rhodobacterales</taxon>
        <taxon>Paracoccaceae</taxon>
        <taxon>Rhodovulum</taxon>
    </lineage>
</organism>
<dbReference type="NCBIfam" id="TIGR01863">
    <property type="entry name" value="cas_Csd1"/>
    <property type="match status" value="1"/>
</dbReference>
<dbReference type="Proteomes" id="UP000466730">
    <property type="component" value="Unassembled WGS sequence"/>
</dbReference>
<dbReference type="Pfam" id="PF09709">
    <property type="entry name" value="Cas_Csd1"/>
    <property type="match status" value="1"/>
</dbReference>
<protein>
    <submittedName>
        <fullName evidence="1">Type I-C CRISPR-associated protein Cas8c/Csd1</fullName>
    </submittedName>
</protein>
<dbReference type="AlphaFoldDB" id="A0A844BS36"/>
<dbReference type="EMBL" id="WJPO01000039">
    <property type="protein sequence ID" value="MRH22747.1"/>
    <property type="molecule type" value="Genomic_DNA"/>
</dbReference>
<comment type="caution">
    <text evidence="1">The sequence shown here is derived from an EMBL/GenBank/DDBJ whole genome shotgun (WGS) entry which is preliminary data.</text>
</comment>
<name>A0A844BS36_9RHOB</name>
<dbReference type="InterPro" id="IPR010144">
    <property type="entry name" value="CRISPR-assoc_prot_Csd1-typ"/>
</dbReference>
<keyword evidence="2" id="KW-1185">Reference proteome</keyword>
<dbReference type="OrthoDB" id="9778918at2"/>
<evidence type="ECO:0000313" key="1">
    <source>
        <dbReference type="EMBL" id="MRH22747.1"/>
    </source>
</evidence>
<proteinExistence type="predicted"/>
<accession>A0A844BS36</accession>
<gene>
    <name evidence="1" type="primary">cas8c</name>
    <name evidence="1" type="ORF">GH815_17375</name>
</gene>
<dbReference type="RefSeq" id="WP_153750005.1">
    <property type="nucleotide sequence ID" value="NZ_BAAADI010000044.1"/>
</dbReference>
<reference evidence="1 2" key="1">
    <citation type="submission" date="2019-11" db="EMBL/GenBank/DDBJ databases">
        <title>Draft Whole-Genome sequence of the marine photosynthetic bacterium Rhodovulum strictum DSM 11289.</title>
        <authorList>
            <person name="Kyndt J.A."/>
            <person name="Meyer T.E."/>
        </authorList>
    </citation>
    <scope>NUCLEOTIDE SEQUENCE [LARGE SCALE GENOMIC DNA]</scope>
    <source>
        <strain evidence="1 2">DSM 11289</strain>
    </source>
</reference>